<dbReference type="InterPro" id="IPR011600">
    <property type="entry name" value="Pept_C14_caspase"/>
</dbReference>
<sequence length="434" mass="48701">MAVCSKVASIPCFRKSPTTNPPKYKALIIGINYMSPAGDNEQRGDKLNGPVNDAKEMKKALIGGVSAAALPLTSSLPSLAEVYRYKKGDVFLMTDEEYNRDTAHWPSEANIIQALQDLVHDASRGDSFVFFYAGHSGQQPVTTDLNEIDGLDEYIVTCDHKKILDNTLRQCLVDPLPVGTRLTAILDSCHSGTLLDLDHYSCHGFLTRRTQSLHEGKAVIQYEPPRRHSDDVWERRLVRSARLFRTTLSCAVTAALAVARFKLRLAKRSKQVEVEVEVADSADGATLTTPAGVRRPPCGGYCAYALSNGPLVISLSSCSDQQSTWEDSQRKVKNMTAKLIKILRQNPSIQVGDLDQQLKKCLSKMAFKRLREIKDAFKKHSAMMSPEKREEWEETYANEGLFEFREQTAQIGSMHRLRRDEQFIAMRARAFDLW</sequence>
<evidence type="ECO:0000259" key="2">
    <source>
        <dbReference type="Pfam" id="PF00656"/>
    </source>
</evidence>
<name>A0AAD4LN06_9AGAM</name>
<feature type="domain" description="Peptidase C14 caspase" evidence="2">
    <location>
        <begin position="25"/>
        <end position="369"/>
    </location>
</feature>
<evidence type="ECO:0000256" key="1">
    <source>
        <dbReference type="ARBA" id="ARBA00009005"/>
    </source>
</evidence>
<dbReference type="PANTHER" id="PTHR48104:SF30">
    <property type="entry name" value="METACASPASE-1"/>
    <property type="match status" value="1"/>
</dbReference>
<dbReference type="PANTHER" id="PTHR48104">
    <property type="entry name" value="METACASPASE-4"/>
    <property type="match status" value="1"/>
</dbReference>
<dbReference type="AlphaFoldDB" id="A0AAD4LN06"/>
<gene>
    <name evidence="3" type="ORF">EDB92DRAFT_319871</name>
</gene>
<dbReference type="Gene3D" id="3.40.50.12660">
    <property type="match status" value="1"/>
</dbReference>
<accession>A0AAD4LN06</accession>
<dbReference type="GO" id="GO:0004197">
    <property type="term" value="F:cysteine-type endopeptidase activity"/>
    <property type="evidence" value="ECO:0007669"/>
    <property type="project" value="InterPro"/>
</dbReference>
<comment type="caution">
    <text evidence="3">The sequence shown here is derived from an EMBL/GenBank/DDBJ whole genome shotgun (WGS) entry which is preliminary data.</text>
</comment>
<keyword evidence="4" id="KW-1185">Reference proteome</keyword>
<dbReference type="GO" id="GO:0005737">
    <property type="term" value="C:cytoplasm"/>
    <property type="evidence" value="ECO:0007669"/>
    <property type="project" value="TreeGrafter"/>
</dbReference>
<dbReference type="Pfam" id="PF00656">
    <property type="entry name" value="Peptidase_C14"/>
    <property type="match status" value="1"/>
</dbReference>
<dbReference type="Proteomes" id="UP001201163">
    <property type="component" value="Unassembled WGS sequence"/>
</dbReference>
<comment type="similarity">
    <text evidence="1">Belongs to the peptidase C14B family.</text>
</comment>
<dbReference type="EMBL" id="JAKELL010000015">
    <property type="protein sequence ID" value="KAH8994275.1"/>
    <property type="molecule type" value="Genomic_DNA"/>
</dbReference>
<organism evidence="3 4">
    <name type="scientific">Lactarius akahatsu</name>
    <dbReference type="NCBI Taxonomy" id="416441"/>
    <lineage>
        <taxon>Eukaryota</taxon>
        <taxon>Fungi</taxon>
        <taxon>Dikarya</taxon>
        <taxon>Basidiomycota</taxon>
        <taxon>Agaricomycotina</taxon>
        <taxon>Agaricomycetes</taxon>
        <taxon>Russulales</taxon>
        <taxon>Russulaceae</taxon>
        <taxon>Lactarius</taxon>
    </lineage>
</organism>
<evidence type="ECO:0000313" key="3">
    <source>
        <dbReference type="EMBL" id="KAH8994275.1"/>
    </source>
</evidence>
<dbReference type="InterPro" id="IPR050452">
    <property type="entry name" value="Metacaspase"/>
</dbReference>
<reference evidence="3" key="1">
    <citation type="submission" date="2022-01" db="EMBL/GenBank/DDBJ databases">
        <title>Comparative genomics reveals a dynamic genome evolution in the ectomycorrhizal milk-cap (Lactarius) mushrooms.</title>
        <authorList>
            <consortium name="DOE Joint Genome Institute"/>
            <person name="Lebreton A."/>
            <person name="Tang N."/>
            <person name="Kuo A."/>
            <person name="LaButti K."/>
            <person name="Drula E."/>
            <person name="Barry K."/>
            <person name="Clum A."/>
            <person name="Lipzen A."/>
            <person name="Mousain D."/>
            <person name="Ng V."/>
            <person name="Wang R."/>
            <person name="Wang X."/>
            <person name="Dai Y."/>
            <person name="Henrissat B."/>
            <person name="Grigoriev I.V."/>
            <person name="Guerin-Laguette A."/>
            <person name="Yu F."/>
            <person name="Martin F.M."/>
        </authorList>
    </citation>
    <scope>NUCLEOTIDE SEQUENCE</scope>
    <source>
        <strain evidence="3">QP</strain>
    </source>
</reference>
<evidence type="ECO:0000313" key="4">
    <source>
        <dbReference type="Proteomes" id="UP001201163"/>
    </source>
</evidence>
<dbReference type="GO" id="GO:0006508">
    <property type="term" value="P:proteolysis"/>
    <property type="evidence" value="ECO:0007669"/>
    <property type="project" value="InterPro"/>
</dbReference>
<proteinExistence type="inferred from homology"/>
<protein>
    <submittedName>
        <fullName evidence="3">Caspase domain-containing protein</fullName>
    </submittedName>
</protein>